<sequence>MGGLKIFNFFNSSLNRVIYPKTNQYSPIFTFPNTFIHVAYGTLCASPLMVVYMHLVGISLHNWELDLTRAFASLSQSIPRLLDAPCLESKQAKMVSCGARHSAILTEDGQVFSWGWNKHGQLGVGDSMDRNIPS</sequence>
<dbReference type="SUPFAM" id="SSF50985">
    <property type="entry name" value="RCC1/BLIP-II"/>
    <property type="match status" value="1"/>
</dbReference>
<dbReference type="InParanoid" id="A0A2K1ZZA0"/>
<evidence type="ECO:0000313" key="3">
    <source>
        <dbReference type="EMBL" id="PNT30602.1"/>
    </source>
</evidence>
<dbReference type="STRING" id="3694.A0A2K1ZZA0"/>
<accession>A0A2K1ZZA0</accession>
<keyword evidence="4" id="KW-1185">Reference proteome</keyword>
<dbReference type="Pfam" id="PF13540">
    <property type="entry name" value="RCC1_2"/>
    <property type="match status" value="1"/>
</dbReference>
<evidence type="ECO:0000256" key="1">
    <source>
        <dbReference type="ARBA" id="ARBA00022737"/>
    </source>
</evidence>
<evidence type="ECO:0000313" key="4">
    <source>
        <dbReference type="Proteomes" id="UP000006729"/>
    </source>
</evidence>
<dbReference type="PANTHER" id="PTHR22872">
    <property type="entry name" value="BTK-BINDING PROTEIN-RELATED"/>
    <property type="match status" value="1"/>
</dbReference>
<reference evidence="3 4" key="1">
    <citation type="journal article" date="2006" name="Science">
        <title>The genome of black cottonwood, Populus trichocarpa (Torr. &amp; Gray).</title>
        <authorList>
            <person name="Tuskan G.A."/>
            <person name="Difazio S."/>
            <person name="Jansson S."/>
            <person name="Bohlmann J."/>
            <person name="Grigoriev I."/>
            <person name="Hellsten U."/>
            <person name="Putnam N."/>
            <person name="Ralph S."/>
            <person name="Rombauts S."/>
            <person name="Salamov A."/>
            <person name="Schein J."/>
            <person name="Sterck L."/>
            <person name="Aerts A."/>
            <person name="Bhalerao R.R."/>
            <person name="Bhalerao R.P."/>
            <person name="Blaudez D."/>
            <person name="Boerjan W."/>
            <person name="Brun A."/>
            <person name="Brunner A."/>
            <person name="Busov V."/>
            <person name="Campbell M."/>
            <person name="Carlson J."/>
            <person name="Chalot M."/>
            <person name="Chapman J."/>
            <person name="Chen G.L."/>
            <person name="Cooper D."/>
            <person name="Coutinho P.M."/>
            <person name="Couturier J."/>
            <person name="Covert S."/>
            <person name="Cronk Q."/>
            <person name="Cunningham R."/>
            <person name="Davis J."/>
            <person name="Degroeve S."/>
            <person name="Dejardin A."/>
            <person name="Depamphilis C."/>
            <person name="Detter J."/>
            <person name="Dirks B."/>
            <person name="Dubchak I."/>
            <person name="Duplessis S."/>
            <person name="Ehlting J."/>
            <person name="Ellis B."/>
            <person name="Gendler K."/>
            <person name="Goodstein D."/>
            <person name="Gribskov M."/>
            <person name="Grimwood J."/>
            <person name="Groover A."/>
            <person name="Gunter L."/>
            <person name="Hamberger B."/>
            <person name="Heinze B."/>
            <person name="Helariutta Y."/>
            <person name="Henrissat B."/>
            <person name="Holligan D."/>
            <person name="Holt R."/>
            <person name="Huang W."/>
            <person name="Islam-Faridi N."/>
            <person name="Jones S."/>
            <person name="Jones-Rhoades M."/>
            <person name="Jorgensen R."/>
            <person name="Joshi C."/>
            <person name="Kangasjarvi J."/>
            <person name="Karlsson J."/>
            <person name="Kelleher C."/>
            <person name="Kirkpatrick R."/>
            <person name="Kirst M."/>
            <person name="Kohler A."/>
            <person name="Kalluri U."/>
            <person name="Larimer F."/>
            <person name="Leebens-Mack J."/>
            <person name="Leple J.C."/>
            <person name="Locascio P."/>
            <person name="Lou Y."/>
            <person name="Lucas S."/>
            <person name="Martin F."/>
            <person name="Montanini B."/>
            <person name="Napoli C."/>
            <person name="Nelson D.R."/>
            <person name="Nelson C."/>
            <person name="Nieminen K."/>
            <person name="Nilsson O."/>
            <person name="Pereda V."/>
            <person name="Peter G."/>
            <person name="Philippe R."/>
            <person name="Pilate G."/>
            <person name="Poliakov A."/>
            <person name="Razumovskaya J."/>
            <person name="Richardson P."/>
            <person name="Rinaldi C."/>
            <person name="Ritland K."/>
            <person name="Rouze P."/>
            <person name="Ryaboy D."/>
            <person name="Schmutz J."/>
            <person name="Schrader J."/>
            <person name="Segerman B."/>
            <person name="Shin H."/>
            <person name="Siddiqui A."/>
            <person name="Sterky F."/>
            <person name="Terry A."/>
            <person name="Tsai C.J."/>
            <person name="Uberbacher E."/>
            <person name="Unneberg P."/>
            <person name="Vahala J."/>
            <person name="Wall K."/>
            <person name="Wessler S."/>
            <person name="Yang G."/>
            <person name="Yin T."/>
            <person name="Douglas C."/>
            <person name="Marra M."/>
            <person name="Sandberg G."/>
            <person name="Van de Peer Y."/>
            <person name="Rokhsar D."/>
        </authorList>
    </citation>
    <scope>NUCLEOTIDE SEQUENCE [LARGE SCALE GENOMIC DNA]</scope>
    <source>
        <strain evidence="4">cv. Nisqually</strain>
    </source>
</reference>
<name>A0A2K1ZZA0_POPTR</name>
<evidence type="ECO:0000256" key="2">
    <source>
        <dbReference type="PROSITE-ProRule" id="PRU00235"/>
    </source>
</evidence>
<dbReference type="AlphaFoldDB" id="A0A2K1ZZA0"/>
<feature type="repeat" description="RCC1" evidence="2">
    <location>
        <begin position="109"/>
        <end position="134"/>
    </location>
</feature>
<dbReference type="InterPro" id="IPR000408">
    <property type="entry name" value="Reg_chr_condens"/>
</dbReference>
<dbReference type="InterPro" id="IPR051625">
    <property type="entry name" value="Signaling_Regulatory_Domain"/>
</dbReference>
<dbReference type="EMBL" id="CM009295">
    <property type="protein sequence ID" value="PNT30602.1"/>
    <property type="molecule type" value="Genomic_DNA"/>
</dbReference>
<protein>
    <submittedName>
        <fullName evidence="3">Uncharacterized protein</fullName>
    </submittedName>
</protein>
<gene>
    <name evidence="3" type="ORF">POPTR_006G089900</name>
</gene>
<organism evidence="3 4">
    <name type="scientific">Populus trichocarpa</name>
    <name type="common">Western balsam poplar</name>
    <name type="synonym">Populus balsamifera subsp. trichocarpa</name>
    <dbReference type="NCBI Taxonomy" id="3694"/>
    <lineage>
        <taxon>Eukaryota</taxon>
        <taxon>Viridiplantae</taxon>
        <taxon>Streptophyta</taxon>
        <taxon>Embryophyta</taxon>
        <taxon>Tracheophyta</taxon>
        <taxon>Spermatophyta</taxon>
        <taxon>Magnoliopsida</taxon>
        <taxon>eudicotyledons</taxon>
        <taxon>Gunneridae</taxon>
        <taxon>Pentapetalae</taxon>
        <taxon>rosids</taxon>
        <taxon>fabids</taxon>
        <taxon>Malpighiales</taxon>
        <taxon>Salicaceae</taxon>
        <taxon>Saliceae</taxon>
        <taxon>Populus</taxon>
    </lineage>
</organism>
<dbReference type="PROSITE" id="PS50012">
    <property type="entry name" value="RCC1_3"/>
    <property type="match status" value="1"/>
</dbReference>
<dbReference type="Proteomes" id="UP000006729">
    <property type="component" value="Chromosome 6"/>
</dbReference>
<dbReference type="InterPro" id="IPR009091">
    <property type="entry name" value="RCC1/BLIP-II"/>
</dbReference>
<keyword evidence="1" id="KW-0677">Repeat</keyword>
<dbReference type="Gene3D" id="2.130.10.30">
    <property type="entry name" value="Regulator of chromosome condensation 1/beta-lactamase-inhibitor protein II"/>
    <property type="match status" value="1"/>
</dbReference>
<proteinExistence type="predicted"/>